<keyword evidence="1" id="KW-0812">Transmembrane</keyword>
<evidence type="ECO:0000313" key="4">
    <source>
        <dbReference type="Proteomes" id="UP000467305"/>
    </source>
</evidence>
<dbReference type="InterPro" id="IPR010559">
    <property type="entry name" value="Sig_transdc_His_kin_internal"/>
</dbReference>
<keyword evidence="4" id="KW-1185">Reference proteome</keyword>
<feature type="transmembrane region" description="Helical" evidence="1">
    <location>
        <begin position="7"/>
        <end position="28"/>
    </location>
</feature>
<feature type="transmembrane region" description="Helical" evidence="1">
    <location>
        <begin position="34"/>
        <end position="54"/>
    </location>
</feature>
<keyword evidence="3" id="KW-0418">Kinase</keyword>
<evidence type="ECO:0000259" key="2">
    <source>
        <dbReference type="Pfam" id="PF06580"/>
    </source>
</evidence>
<comment type="caution">
    <text evidence="3">The sequence shown here is derived from an EMBL/GenBank/DDBJ whole genome shotgun (WGS) entry which is preliminary data.</text>
</comment>
<dbReference type="GO" id="GO:0016020">
    <property type="term" value="C:membrane"/>
    <property type="evidence" value="ECO:0007669"/>
    <property type="project" value="InterPro"/>
</dbReference>
<keyword evidence="1" id="KW-0472">Membrane</keyword>
<keyword evidence="1" id="KW-1133">Transmembrane helix</keyword>
<feature type="transmembrane region" description="Helical" evidence="1">
    <location>
        <begin position="112"/>
        <end position="133"/>
    </location>
</feature>
<dbReference type="PANTHER" id="PTHR34220:SF7">
    <property type="entry name" value="SENSOR HISTIDINE KINASE YPDA"/>
    <property type="match status" value="1"/>
</dbReference>
<protein>
    <submittedName>
        <fullName evidence="3">Sensor histidine kinase</fullName>
    </submittedName>
</protein>
<dbReference type="AlphaFoldDB" id="A0A7J5A6I4"/>
<dbReference type="Pfam" id="PF06580">
    <property type="entry name" value="His_kinase"/>
    <property type="match status" value="1"/>
</dbReference>
<organism evidence="3 4">
    <name type="scientific">Tenacibaculum aiptasiae</name>
    <dbReference type="NCBI Taxonomy" id="426481"/>
    <lineage>
        <taxon>Bacteria</taxon>
        <taxon>Pseudomonadati</taxon>
        <taxon>Bacteroidota</taxon>
        <taxon>Flavobacteriia</taxon>
        <taxon>Flavobacteriales</taxon>
        <taxon>Flavobacteriaceae</taxon>
        <taxon>Tenacibaculum</taxon>
    </lineage>
</organism>
<gene>
    <name evidence="3" type="ORF">F7018_17590</name>
</gene>
<dbReference type="Proteomes" id="UP000467305">
    <property type="component" value="Unassembled WGS sequence"/>
</dbReference>
<dbReference type="GO" id="GO:0000155">
    <property type="term" value="F:phosphorelay sensor kinase activity"/>
    <property type="evidence" value="ECO:0007669"/>
    <property type="project" value="InterPro"/>
</dbReference>
<evidence type="ECO:0000313" key="3">
    <source>
        <dbReference type="EMBL" id="KAB1153160.1"/>
    </source>
</evidence>
<feature type="domain" description="Signal transduction histidine kinase internal region" evidence="2">
    <location>
        <begin position="153"/>
        <end position="229"/>
    </location>
</feature>
<dbReference type="EMBL" id="WAAU01000037">
    <property type="protein sequence ID" value="KAB1153160.1"/>
    <property type="molecule type" value="Genomic_DNA"/>
</dbReference>
<feature type="transmembrane region" description="Helical" evidence="1">
    <location>
        <begin position="66"/>
        <end position="86"/>
    </location>
</feature>
<keyword evidence="3" id="KW-0808">Transferase</keyword>
<sequence length="339" mass="39274">MDKANKRLLIHSSIWLTFILFVGTQLYLDKGKVPLPFFVRISLGVVFFYINYLVLVPKLLFKKKVFLYAITVLLVVYLGAFIYRSFNFSSYFESLPQNINLEAYKNFSIKSFAISVMFNIILVILGAVIKTYLAWTKNETDKKDIESQKRITELEVLKSQINPHFLFNSLNSIYSLTVKKADEAPEAVIMLSELMRYMLYQANDDFVLLEKEISYIENYVNLQKLRLIDKEGISLNVSGEITNQKIPPLLLISFIENAFKYGIDPIKNSKIIVTIDIDDTLFKFECVNVKNRKQIDDINSGIGLKNTKERLKLLYPNKHKLEISDKDNLYKVSLQLRIG</sequence>
<accession>A0A7J5A6I4</accession>
<dbReference type="OrthoDB" id="9809908at2"/>
<dbReference type="RefSeq" id="WP_150901416.1">
    <property type="nucleotide sequence ID" value="NZ_WAAU01000037.1"/>
</dbReference>
<reference evidence="3 4" key="1">
    <citation type="submission" date="2019-09" db="EMBL/GenBank/DDBJ databases">
        <authorList>
            <person name="Cao W.R."/>
        </authorList>
    </citation>
    <scope>NUCLEOTIDE SEQUENCE [LARGE SCALE GENOMIC DNA]</scope>
    <source>
        <strain evidence="4">a4</strain>
    </source>
</reference>
<dbReference type="PANTHER" id="PTHR34220">
    <property type="entry name" value="SENSOR HISTIDINE KINASE YPDA"/>
    <property type="match status" value="1"/>
</dbReference>
<evidence type="ECO:0000256" key="1">
    <source>
        <dbReference type="SAM" id="Phobius"/>
    </source>
</evidence>
<proteinExistence type="predicted"/>
<dbReference type="InterPro" id="IPR050640">
    <property type="entry name" value="Bact_2-comp_sensor_kinase"/>
</dbReference>
<name>A0A7J5A6I4_9FLAO</name>